<proteinExistence type="predicted"/>
<keyword evidence="2" id="KW-0472">Membrane</keyword>
<dbReference type="SUPFAM" id="SSF141571">
    <property type="entry name" value="Pentapeptide repeat-like"/>
    <property type="match status" value="1"/>
</dbReference>
<keyword evidence="2" id="KW-0812">Transmembrane</keyword>
<dbReference type="AlphaFoldDB" id="A0A7I7SAX4"/>
<feature type="transmembrane region" description="Helical" evidence="2">
    <location>
        <begin position="91"/>
        <end position="117"/>
    </location>
</feature>
<dbReference type="Proteomes" id="UP000193577">
    <property type="component" value="Unassembled WGS sequence"/>
</dbReference>
<keyword evidence="4" id="KW-1185">Reference proteome</keyword>
<dbReference type="PANTHER" id="PTHR14136">
    <property type="entry name" value="BTB_POZ DOMAIN-CONTAINING PROTEIN KCTD9"/>
    <property type="match status" value="1"/>
</dbReference>
<protein>
    <submittedName>
        <fullName evidence="3">Uncharacterized protein</fullName>
    </submittedName>
</protein>
<organism evidence="3 4">
    <name type="scientific">Mycolicibacillus koreensis</name>
    <dbReference type="NCBI Taxonomy" id="1069220"/>
    <lineage>
        <taxon>Bacteria</taxon>
        <taxon>Bacillati</taxon>
        <taxon>Actinomycetota</taxon>
        <taxon>Actinomycetes</taxon>
        <taxon>Mycobacteriales</taxon>
        <taxon>Mycobacteriaceae</taxon>
        <taxon>Mycolicibacillus</taxon>
    </lineage>
</organism>
<name>A0A7I7SAX4_9MYCO</name>
<evidence type="ECO:0000256" key="2">
    <source>
        <dbReference type="SAM" id="Phobius"/>
    </source>
</evidence>
<feature type="compositionally biased region" description="Acidic residues" evidence="1">
    <location>
        <begin position="11"/>
        <end position="29"/>
    </location>
</feature>
<evidence type="ECO:0000313" key="4">
    <source>
        <dbReference type="Proteomes" id="UP000193577"/>
    </source>
</evidence>
<reference evidence="3 4" key="1">
    <citation type="submission" date="2017-04" db="EMBL/GenBank/DDBJ databases">
        <title>The new phylogeny of genus Mycobacterium.</title>
        <authorList>
            <person name="Tortoli E."/>
            <person name="Trovato A."/>
            <person name="Cirillo D.M."/>
        </authorList>
    </citation>
    <scope>NUCLEOTIDE SEQUENCE [LARGE SCALE GENOMIC DNA]</scope>
    <source>
        <strain evidence="3 4">KCTC 19819</strain>
    </source>
</reference>
<dbReference type="EMBL" id="NCXO01000048">
    <property type="protein sequence ID" value="OSC30611.1"/>
    <property type="molecule type" value="Genomic_DNA"/>
</dbReference>
<gene>
    <name evidence="3" type="ORF">B8W67_16885</name>
</gene>
<dbReference type="OrthoDB" id="8440251at2"/>
<dbReference type="RefSeq" id="WP_085305193.1">
    <property type="nucleotide sequence ID" value="NZ_AP022594.1"/>
</dbReference>
<dbReference type="Pfam" id="PF00805">
    <property type="entry name" value="Pentapeptide"/>
    <property type="match status" value="2"/>
</dbReference>
<feature type="region of interest" description="Disordered" evidence="1">
    <location>
        <begin position="1"/>
        <end position="32"/>
    </location>
</feature>
<dbReference type="InterPro" id="IPR001646">
    <property type="entry name" value="5peptide_repeat"/>
</dbReference>
<dbReference type="PANTHER" id="PTHR14136:SF17">
    <property type="entry name" value="BTB_POZ DOMAIN-CONTAINING PROTEIN KCTD9"/>
    <property type="match status" value="1"/>
</dbReference>
<evidence type="ECO:0000313" key="3">
    <source>
        <dbReference type="EMBL" id="OSC30611.1"/>
    </source>
</evidence>
<sequence length="422" mass="45293">MGTNKHRDTAEADTDLDETVDSEATDLSEADAPPLREYRPKRRLRTVVAAVSACVLSVWALTFLWLAWLMSGAAAPWAGGGFGWLPAVQPAHWLSAAVSATALALGLCATIFAALAVRRQDVTERAFDFNTAAHETALRQLEISEDAQHIAEWQAGLAQTQGELDRQRLVLETERLDLDRDLHVTARESALRKRFTDAAALLASEQIPVRMAGVYALASLADDWHDFGDDAARQMCVSLLCDQLRLAPAEQAEFEVHRSIVALIRSHRPTQETGDATWSDCVLDLSDAYIPTVNLIDTDLSGVTLSRANLSGASLANSTLDDVSAAYANFDRANMVSVTLRDADLRGATLTGCLMTGSELARADLRGAELSGSDFTKARFGTADVTGAVLDAVNLAEAGVDDVVFDATTQWPTSSGYPVAGS</sequence>
<dbReference type="Gene3D" id="2.160.20.80">
    <property type="entry name" value="E3 ubiquitin-protein ligase SopA"/>
    <property type="match status" value="1"/>
</dbReference>
<comment type="caution">
    <text evidence="3">The sequence shown here is derived from an EMBL/GenBank/DDBJ whole genome shotgun (WGS) entry which is preliminary data.</text>
</comment>
<evidence type="ECO:0000256" key="1">
    <source>
        <dbReference type="SAM" id="MobiDB-lite"/>
    </source>
</evidence>
<keyword evidence="2" id="KW-1133">Transmembrane helix</keyword>
<dbReference type="InterPro" id="IPR051082">
    <property type="entry name" value="Pentapeptide-BTB/POZ_domain"/>
</dbReference>
<feature type="compositionally biased region" description="Basic and acidic residues" evidence="1">
    <location>
        <begin position="1"/>
        <end position="10"/>
    </location>
</feature>
<feature type="transmembrane region" description="Helical" evidence="2">
    <location>
        <begin position="46"/>
        <end position="71"/>
    </location>
</feature>
<accession>A0A7I7SAX4</accession>